<dbReference type="AlphaFoldDB" id="A0A1J4MV25"/>
<keyword evidence="2" id="KW-1185">Reference proteome</keyword>
<gene>
    <name evidence="1" type="ORF">cand_035400</name>
</gene>
<evidence type="ECO:0000313" key="2">
    <source>
        <dbReference type="Proteomes" id="UP000186804"/>
    </source>
</evidence>
<name>A0A1J4MV25_9CRYT</name>
<dbReference type="EMBL" id="LRBS01000007">
    <property type="protein sequence ID" value="OII78113.1"/>
    <property type="molecule type" value="Genomic_DNA"/>
</dbReference>
<accession>A0A1J4MV25</accession>
<comment type="caution">
    <text evidence="1">The sequence shown here is derived from an EMBL/GenBank/DDBJ whole genome shotgun (WGS) entry which is preliminary data.</text>
</comment>
<reference evidence="1 2" key="1">
    <citation type="submission" date="2016-10" db="EMBL/GenBank/DDBJ databases">
        <title>Reductive evolution of mitochondrial metabolism and differential evolution of invasion-related proteins in Cryptosporidium.</title>
        <authorList>
            <person name="Liu S."/>
            <person name="Roellig D.M."/>
            <person name="Guo Y."/>
            <person name="Li N."/>
            <person name="Frace M.A."/>
            <person name="Tang K."/>
            <person name="Zhang L."/>
            <person name="Feng Y."/>
            <person name="Xiao L."/>
        </authorList>
    </citation>
    <scope>NUCLEOTIDE SEQUENCE [LARGE SCALE GENOMIC DNA]</scope>
    <source>
        <strain evidence="1">30847</strain>
    </source>
</reference>
<dbReference type="GeneID" id="92367724"/>
<dbReference type="VEuPathDB" id="CryptoDB:cand_035400"/>
<sequence>MPKFINPITMYRIVSMGTFCRTMWPLFGPLMLYQYIRQIDEELTVVEKMFYASNQDSPEKYFNPNKISLLGHWRISQDLESLHKFINNYSNKGSLDTEA</sequence>
<dbReference type="OrthoDB" id="429145at2759"/>
<dbReference type="RefSeq" id="XP_067069959.1">
    <property type="nucleotide sequence ID" value="XM_067213766.1"/>
</dbReference>
<dbReference type="Proteomes" id="UP000186804">
    <property type="component" value="Unassembled WGS sequence"/>
</dbReference>
<proteinExistence type="predicted"/>
<evidence type="ECO:0000313" key="1">
    <source>
        <dbReference type="EMBL" id="OII78113.1"/>
    </source>
</evidence>
<protein>
    <submittedName>
        <fullName evidence="1">Uncharacterized protein</fullName>
    </submittedName>
</protein>
<organism evidence="1 2">
    <name type="scientific">Cryptosporidium andersoni</name>
    <dbReference type="NCBI Taxonomy" id="117008"/>
    <lineage>
        <taxon>Eukaryota</taxon>
        <taxon>Sar</taxon>
        <taxon>Alveolata</taxon>
        <taxon>Apicomplexa</taxon>
        <taxon>Conoidasida</taxon>
        <taxon>Coccidia</taxon>
        <taxon>Eucoccidiorida</taxon>
        <taxon>Eimeriorina</taxon>
        <taxon>Cryptosporidiidae</taxon>
        <taxon>Cryptosporidium</taxon>
    </lineage>
</organism>